<dbReference type="EMBL" id="BAAACW010000145">
    <property type="protein sequence ID" value="GAA0370118.1"/>
    <property type="molecule type" value="Genomic_DNA"/>
</dbReference>
<evidence type="ECO:0000313" key="2">
    <source>
        <dbReference type="Proteomes" id="UP001501166"/>
    </source>
</evidence>
<dbReference type="RefSeq" id="WP_343756632.1">
    <property type="nucleotide sequence ID" value="NZ_BAAACW010000145.1"/>
</dbReference>
<name>A0ABN3NS72_9LACT</name>
<proteinExistence type="predicted"/>
<gene>
    <name evidence="1" type="ORF">GCM10008932_22100</name>
</gene>
<organism evidence="1 2">
    <name type="scientific">Alkalibacterium iburiense</name>
    <dbReference type="NCBI Taxonomy" id="290589"/>
    <lineage>
        <taxon>Bacteria</taxon>
        <taxon>Bacillati</taxon>
        <taxon>Bacillota</taxon>
        <taxon>Bacilli</taxon>
        <taxon>Lactobacillales</taxon>
        <taxon>Carnobacteriaceae</taxon>
        <taxon>Alkalibacterium</taxon>
    </lineage>
</organism>
<comment type="caution">
    <text evidence="1">The sequence shown here is derived from an EMBL/GenBank/DDBJ whole genome shotgun (WGS) entry which is preliminary data.</text>
</comment>
<dbReference type="Proteomes" id="UP001501166">
    <property type="component" value="Unassembled WGS sequence"/>
</dbReference>
<evidence type="ECO:0000313" key="1">
    <source>
        <dbReference type="EMBL" id="GAA0370118.1"/>
    </source>
</evidence>
<reference evidence="1 2" key="1">
    <citation type="journal article" date="2019" name="Int. J. Syst. Evol. Microbiol.">
        <title>The Global Catalogue of Microorganisms (GCM) 10K type strain sequencing project: providing services to taxonomists for standard genome sequencing and annotation.</title>
        <authorList>
            <consortium name="The Broad Institute Genomics Platform"/>
            <consortium name="The Broad Institute Genome Sequencing Center for Infectious Disease"/>
            <person name="Wu L."/>
            <person name="Ma J."/>
        </authorList>
    </citation>
    <scope>NUCLEOTIDE SEQUENCE [LARGE SCALE GENOMIC DNA]</scope>
    <source>
        <strain evidence="1 2">JCM 12662</strain>
    </source>
</reference>
<protein>
    <submittedName>
        <fullName evidence="1">Uncharacterized protein</fullName>
    </submittedName>
</protein>
<sequence>MADLFIDFYRGKDEEAFLSAWQEKFGQLTEDEIDELFAEIAEAIDKAVKDGTHKIGDPFVYKEVTVGTSDFNAFHSLYVFEEGK</sequence>
<accession>A0ABN3NS72</accession>
<keyword evidence="2" id="KW-1185">Reference proteome</keyword>